<dbReference type="InterPro" id="IPR007234">
    <property type="entry name" value="Vps53_N"/>
</dbReference>
<dbReference type="InterPro" id="IPR039766">
    <property type="entry name" value="Vps53"/>
</dbReference>
<feature type="coiled-coil region" evidence="8">
    <location>
        <begin position="91"/>
        <end position="118"/>
    </location>
</feature>
<proteinExistence type="inferred from homology"/>
<keyword evidence="12" id="KW-1185">Reference proteome</keyword>
<protein>
    <recommendedName>
        <fullName evidence="4">Vacuolar protein sorting-associated protein 53 homolog</fullName>
    </recommendedName>
</protein>
<comment type="similarity">
    <text evidence="3">Belongs to the VPS53 family.</text>
</comment>
<evidence type="ECO:0000313" key="12">
    <source>
        <dbReference type="Proteomes" id="UP001432027"/>
    </source>
</evidence>
<dbReference type="Gene3D" id="1.10.357.110">
    <property type="entry name" value="Vacuolar protein sorting-associated protein 53, C-terminus"/>
    <property type="match status" value="1"/>
</dbReference>
<dbReference type="GO" id="GO:0042147">
    <property type="term" value="P:retrograde transport, endosome to Golgi"/>
    <property type="evidence" value="ECO:0007669"/>
    <property type="project" value="InterPro"/>
</dbReference>
<dbReference type="GO" id="GO:0000938">
    <property type="term" value="C:GARP complex"/>
    <property type="evidence" value="ECO:0007669"/>
    <property type="project" value="InterPro"/>
</dbReference>
<evidence type="ECO:0000256" key="3">
    <source>
        <dbReference type="ARBA" id="ARBA00008628"/>
    </source>
</evidence>
<evidence type="ECO:0000259" key="9">
    <source>
        <dbReference type="Pfam" id="PF04100"/>
    </source>
</evidence>
<evidence type="ECO:0000256" key="5">
    <source>
        <dbReference type="ARBA" id="ARBA00022753"/>
    </source>
</evidence>
<evidence type="ECO:0000256" key="7">
    <source>
        <dbReference type="ARBA" id="ARBA00023136"/>
    </source>
</evidence>
<comment type="caution">
    <text evidence="11">The sequence shown here is derived from an EMBL/GenBank/DDBJ whole genome shotgun (WGS) entry which is preliminary data.</text>
</comment>
<keyword evidence="8" id="KW-0175">Coiled coil</keyword>
<dbReference type="InterPro" id="IPR038260">
    <property type="entry name" value="Vps53_C_sf"/>
</dbReference>
<dbReference type="Proteomes" id="UP001432027">
    <property type="component" value="Unassembled WGS sequence"/>
</dbReference>
<feature type="domain" description="Vps53 N-terminal" evidence="9">
    <location>
        <begin position="42"/>
        <end position="399"/>
    </location>
</feature>
<reference evidence="11" key="1">
    <citation type="submission" date="2023-10" db="EMBL/GenBank/DDBJ databases">
        <title>Genome assembly of Pristionchus species.</title>
        <authorList>
            <person name="Yoshida K."/>
            <person name="Sommer R.J."/>
        </authorList>
    </citation>
    <scope>NUCLEOTIDE SEQUENCE</scope>
    <source>
        <strain evidence="11">RS0144</strain>
    </source>
</reference>
<dbReference type="Pfam" id="PF16854">
    <property type="entry name" value="VPS53_C"/>
    <property type="match status" value="1"/>
</dbReference>
<keyword evidence="7" id="KW-0472">Membrane</keyword>
<accession>A0AAV5T6A2</accession>
<evidence type="ECO:0000256" key="1">
    <source>
        <dbReference type="ARBA" id="ARBA00004150"/>
    </source>
</evidence>
<evidence type="ECO:0000256" key="8">
    <source>
        <dbReference type="SAM" id="Coils"/>
    </source>
</evidence>
<dbReference type="InterPro" id="IPR031745">
    <property type="entry name" value="Vps53_C"/>
</dbReference>
<name>A0AAV5T6A2_9BILA</name>
<evidence type="ECO:0000313" key="11">
    <source>
        <dbReference type="EMBL" id="GMS89189.1"/>
    </source>
</evidence>
<dbReference type="AlphaFoldDB" id="A0AAV5T6A2"/>
<feature type="non-terminal residue" evidence="11">
    <location>
        <position position="1"/>
    </location>
</feature>
<gene>
    <name evidence="11" type="ORF">PENTCL1PPCAC_11364</name>
</gene>
<dbReference type="Pfam" id="PF04100">
    <property type="entry name" value="Vps53_N"/>
    <property type="match status" value="1"/>
</dbReference>
<keyword evidence="5" id="KW-0967">Endosome</keyword>
<organism evidence="11 12">
    <name type="scientific">Pristionchus entomophagus</name>
    <dbReference type="NCBI Taxonomy" id="358040"/>
    <lineage>
        <taxon>Eukaryota</taxon>
        <taxon>Metazoa</taxon>
        <taxon>Ecdysozoa</taxon>
        <taxon>Nematoda</taxon>
        <taxon>Chromadorea</taxon>
        <taxon>Rhabditida</taxon>
        <taxon>Rhabditina</taxon>
        <taxon>Diplogasteromorpha</taxon>
        <taxon>Diplogasteroidea</taxon>
        <taxon>Neodiplogasteridae</taxon>
        <taxon>Pristionchus</taxon>
    </lineage>
</organism>
<dbReference type="GO" id="GO:0005829">
    <property type="term" value="C:cytosol"/>
    <property type="evidence" value="ECO:0007669"/>
    <property type="project" value="GOC"/>
</dbReference>
<dbReference type="PANTHER" id="PTHR12820">
    <property type="entry name" value="VACUOLAR SORTING PROTEIN 53"/>
    <property type="match status" value="1"/>
</dbReference>
<evidence type="ECO:0000256" key="6">
    <source>
        <dbReference type="ARBA" id="ARBA00023034"/>
    </source>
</evidence>
<dbReference type="GO" id="GO:0010008">
    <property type="term" value="C:endosome membrane"/>
    <property type="evidence" value="ECO:0007669"/>
    <property type="project" value="UniProtKB-SubCell"/>
</dbReference>
<evidence type="ECO:0000256" key="2">
    <source>
        <dbReference type="ARBA" id="ARBA00004481"/>
    </source>
</evidence>
<evidence type="ECO:0000259" key="10">
    <source>
        <dbReference type="Pfam" id="PF16854"/>
    </source>
</evidence>
<feature type="domain" description="Vps53 C-terminal" evidence="10">
    <location>
        <begin position="648"/>
        <end position="732"/>
    </location>
</feature>
<keyword evidence="6" id="KW-0333">Golgi apparatus</keyword>
<dbReference type="PANTHER" id="PTHR12820:SF0">
    <property type="entry name" value="VACUOLAR PROTEIN SORTING-ASSOCIATED PROTEIN 53 HOMOLOG"/>
    <property type="match status" value="1"/>
</dbReference>
<sequence>SVMSNEGDDSATGDALNPFYADETAKVVDELCSTRESIVKPDKDLIEQINELFPTEQSLSQLDSVITSVESEITSLDEELARLVEGQSEAIFEGEKALKEAQCAMSELEERIDSIRGKTQSSDAVVREMTRDIKQLDVAKRNLTSSITTLHHLHILLAGVENLGAWTERRDYASIARQLPAVLNVLQLFERHSAVPHIAAITNELESLKSRLSRQLAADLKHAFKSGQLSETVTDMCRVTSALEGGVQADFCRWFVDQQLSEYALLYAENEEAAWIDKIEDRYKWFVRKLTDFERTGMGGVFPSDWEMGRRLAKEFCALTADIFTRMINRRRPDLDWKLLGHAIQHTKMFEALLMKRFPIKGEYNFDKVIWKVFDPFLDVFISAQEKTLNEFLDECSTRIRNGSECPSRETCLMASPFPSSADMFLLLKKVITESSKLSSQPDALLKDVILVVRTCLRNFAIGCLTAFLPSTTLNTGTANASGASASALFQSFIRDDSAPVRLTPNQQFFTCCVLATADWCAETTAQLHEKLAQRLPGSDMNSEQEAFYNIANSALSVLVNDLEIACDAALQAMTKINWSNVDSVGDESSFVSSIRSHLKQNVPVVRDLLADRRKYFAHLCLKLATQLSHKFVGALFRCRAVSTHGAEQLLLDTHSLKTFLLQLPSVESAVNTKPPTAYLAAVNSVLGKAEMMLKIVMTDINSPEEFVDNYIQLMPDSDLTELQKVLDMRGLKRTEQTQLVTTYRSKTGQTLTAMTSEGLTTASSLQTNAMSQLGSVAAVGLDIADTSMRRLEKLVKKKL</sequence>
<comment type="subcellular location">
    <subcellularLocation>
        <location evidence="2">Endosome membrane</location>
        <topology evidence="2">Peripheral membrane protein</topology>
    </subcellularLocation>
    <subcellularLocation>
        <location evidence="1">Golgi apparatus</location>
        <location evidence="1">trans-Golgi network membrane</location>
        <topology evidence="1">Peripheral membrane protein</topology>
    </subcellularLocation>
</comment>
<evidence type="ECO:0000256" key="4">
    <source>
        <dbReference type="ARBA" id="ARBA00014103"/>
    </source>
</evidence>
<dbReference type="EMBL" id="BTSX01000003">
    <property type="protein sequence ID" value="GMS89189.1"/>
    <property type="molecule type" value="Genomic_DNA"/>
</dbReference>